<feature type="transmembrane region" description="Helical" evidence="7">
    <location>
        <begin position="404"/>
        <end position="422"/>
    </location>
</feature>
<comment type="subcellular location">
    <subcellularLocation>
        <location evidence="1">Membrane</location>
        <topology evidence="1">Multi-pass membrane protein</topology>
    </subcellularLocation>
</comment>
<evidence type="ECO:0000256" key="4">
    <source>
        <dbReference type="ARBA" id="ARBA00022989"/>
    </source>
</evidence>
<dbReference type="PANTHER" id="PTHR22950">
    <property type="entry name" value="AMINO ACID TRANSPORTER"/>
    <property type="match status" value="1"/>
</dbReference>
<sequence>MADNTTPTSSPAPNDVRYSESSTSEHDDKLLKAGNPPCEVITLPASETSSLEPDLKHFEATIPSCEVASLPSVDSGNTLVPLRSSQELSWKDIPLDAPDEKLVGDKPPPTAPGLGRYQNMEWRHCGLLPVPNSNSSIILIITLGLIAGYTGLVYGDFKVAHPEVTNMSDAGFILGGVWGREILGMAQILALITIMAAHVTTFRLILSTLSNSALCSIVFSACGVVVCALLTAPRSSKHISYFSVASCLSILTTVLFIMSVVAKRPAPVLGTALTTKPGLAEAMTAVLNIILSYTGHSTYFGFADELRDPRDFKKAVLMLQSTAITIYVIAAVVIYHFAGPGVPAPALSATTPILKKVASGLALPTVIIGGAVNGHVVCKMMHSRLWGVTKAGAKVADEQSKRATLSWAAIVFGSWVIAWAIAEAVPSFELILAFVSALFGGWFSYGFSGCLWLSLNRGTLLVPRRRFTLQGPARRIALAAFNSAMILLGLVICILGMWASMKRISHGAAGKPFSCKAPPAS</sequence>
<feature type="transmembrane region" description="Helical" evidence="7">
    <location>
        <begin position="428"/>
        <end position="455"/>
    </location>
</feature>
<evidence type="ECO:0000313" key="10">
    <source>
        <dbReference type="Proteomes" id="UP000799640"/>
    </source>
</evidence>
<keyword evidence="5 7" id="KW-0472">Membrane</keyword>
<evidence type="ECO:0000256" key="6">
    <source>
        <dbReference type="SAM" id="MobiDB-lite"/>
    </source>
</evidence>
<evidence type="ECO:0000256" key="3">
    <source>
        <dbReference type="ARBA" id="ARBA00022692"/>
    </source>
</evidence>
<feature type="transmembrane region" description="Helical" evidence="7">
    <location>
        <begin position="182"/>
        <end position="205"/>
    </location>
</feature>
<feature type="domain" description="Amino acid transporter transmembrane" evidence="8">
    <location>
        <begin position="136"/>
        <end position="467"/>
    </location>
</feature>
<feature type="region of interest" description="Disordered" evidence="6">
    <location>
        <begin position="1"/>
        <end position="37"/>
    </location>
</feature>
<evidence type="ECO:0000256" key="1">
    <source>
        <dbReference type="ARBA" id="ARBA00004141"/>
    </source>
</evidence>
<name>A0A6G1HTK8_9PEZI</name>
<dbReference type="Proteomes" id="UP000799640">
    <property type="component" value="Unassembled WGS sequence"/>
</dbReference>
<feature type="transmembrane region" description="Helical" evidence="7">
    <location>
        <begin position="476"/>
        <end position="499"/>
    </location>
</feature>
<dbReference type="EMBL" id="ML996698">
    <property type="protein sequence ID" value="KAF2399177.1"/>
    <property type="molecule type" value="Genomic_DNA"/>
</dbReference>
<feature type="transmembrane region" description="Helical" evidence="7">
    <location>
        <begin position="282"/>
        <end position="303"/>
    </location>
</feature>
<feature type="compositionally biased region" description="Polar residues" evidence="6">
    <location>
        <begin position="1"/>
        <end position="12"/>
    </location>
</feature>
<dbReference type="GO" id="GO:0016020">
    <property type="term" value="C:membrane"/>
    <property type="evidence" value="ECO:0007669"/>
    <property type="project" value="UniProtKB-SubCell"/>
</dbReference>
<reference evidence="9" key="1">
    <citation type="journal article" date="2020" name="Stud. Mycol.">
        <title>101 Dothideomycetes genomes: a test case for predicting lifestyles and emergence of pathogens.</title>
        <authorList>
            <person name="Haridas S."/>
            <person name="Albert R."/>
            <person name="Binder M."/>
            <person name="Bloem J."/>
            <person name="Labutti K."/>
            <person name="Salamov A."/>
            <person name="Andreopoulos B."/>
            <person name="Baker S."/>
            <person name="Barry K."/>
            <person name="Bills G."/>
            <person name="Bluhm B."/>
            <person name="Cannon C."/>
            <person name="Castanera R."/>
            <person name="Culley D."/>
            <person name="Daum C."/>
            <person name="Ezra D."/>
            <person name="Gonzalez J."/>
            <person name="Henrissat B."/>
            <person name="Kuo A."/>
            <person name="Liang C."/>
            <person name="Lipzen A."/>
            <person name="Lutzoni F."/>
            <person name="Magnuson J."/>
            <person name="Mondo S."/>
            <person name="Nolan M."/>
            <person name="Ohm R."/>
            <person name="Pangilinan J."/>
            <person name="Park H.-J."/>
            <person name="Ramirez L."/>
            <person name="Alfaro M."/>
            <person name="Sun H."/>
            <person name="Tritt A."/>
            <person name="Yoshinaga Y."/>
            <person name="Zwiers L.-H."/>
            <person name="Turgeon B."/>
            <person name="Goodwin S."/>
            <person name="Spatafora J."/>
            <person name="Crous P."/>
            <person name="Grigoriev I."/>
        </authorList>
    </citation>
    <scope>NUCLEOTIDE SEQUENCE</scope>
    <source>
        <strain evidence="9">CBS 262.69</strain>
    </source>
</reference>
<organism evidence="9 10">
    <name type="scientific">Trichodelitschia bisporula</name>
    <dbReference type="NCBI Taxonomy" id="703511"/>
    <lineage>
        <taxon>Eukaryota</taxon>
        <taxon>Fungi</taxon>
        <taxon>Dikarya</taxon>
        <taxon>Ascomycota</taxon>
        <taxon>Pezizomycotina</taxon>
        <taxon>Dothideomycetes</taxon>
        <taxon>Dothideomycetes incertae sedis</taxon>
        <taxon>Phaeotrichales</taxon>
        <taxon>Phaeotrichaceae</taxon>
        <taxon>Trichodelitschia</taxon>
    </lineage>
</organism>
<evidence type="ECO:0000256" key="5">
    <source>
        <dbReference type="ARBA" id="ARBA00023136"/>
    </source>
</evidence>
<feature type="transmembrane region" description="Helical" evidence="7">
    <location>
        <begin position="137"/>
        <end position="157"/>
    </location>
</feature>
<feature type="transmembrane region" description="Helical" evidence="7">
    <location>
        <begin position="239"/>
        <end position="262"/>
    </location>
</feature>
<evidence type="ECO:0000256" key="2">
    <source>
        <dbReference type="ARBA" id="ARBA00008066"/>
    </source>
</evidence>
<evidence type="ECO:0000259" key="8">
    <source>
        <dbReference type="Pfam" id="PF01490"/>
    </source>
</evidence>
<evidence type="ECO:0000256" key="7">
    <source>
        <dbReference type="SAM" id="Phobius"/>
    </source>
</evidence>
<dbReference type="InterPro" id="IPR013057">
    <property type="entry name" value="AA_transpt_TM"/>
</dbReference>
<protein>
    <recommendedName>
        <fullName evidence="8">Amino acid transporter transmembrane domain-containing protein</fullName>
    </recommendedName>
</protein>
<keyword evidence="10" id="KW-1185">Reference proteome</keyword>
<accession>A0A6G1HTK8</accession>
<comment type="similarity">
    <text evidence="2">Belongs to the amino acid/polyamine transporter 2 family.</text>
</comment>
<dbReference type="AlphaFoldDB" id="A0A6G1HTK8"/>
<dbReference type="GO" id="GO:0015179">
    <property type="term" value="F:L-amino acid transmembrane transporter activity"/>
    <property type="evidence" value="ECO:0007669"/>
    <property type="project" value="TreeGrafter"/>
</dbReference>
<dbReference type="OrthoDB" id="294730at2759"/>
<dbReference type="Pfam" id="PF01490">
    <property type="entry name" value="Aa_trans"/>
    <property type="match status" value="1"/>
</dbReference>
<feature type="transmembrane region" description="Helical" evidence="7">
    <location>
        <begin position="357"/>
        <end position="378"/>
    </location>
</feature>
<dbReference type="PANTHER" id="PTHR22950:SF668">
    <property type="entry name" value="AMINO ACID TRANSPORTER (EUROFUNG)"/>
    <property type="match status" value="1"/>
</dbReference>
<keyword evidence="4 7" id="KW-1133">Transmembrane helix</keyword>
<gene>
    <name evidence="9" type="ORF">EJ06DRAFT_563583</name>
</gene>
<feature type="transmembrane region" description="Helical" evidence="7">
    <location>
        <begin position="315"/>
        <end position="337"/>
    </location>
</feature>
<proteinExistence type="inferred from homology"/>
<evidence type="ECO:0000313" key="9">
    <source>
        <dbReference type="EMBL" id="KAF2399177.1"/>
    </source>
</evidence>
<feature type="transmembrane region" description="Helical" evidence="7">
    <location>
        <begin position="211"/>
        <end position="232"/>
    </location>
</feature>
<keyword evidence="3 7" id="KW-0812">Transmembrane</keyword>